<dbReference type="PATRIC" id="fig|33960.6.peg.1400"/>
<proteinExistence type="predicted"/>
<name>A0A166HEG5_SECCO</name>
<organism evidence="1 2">
    <name type="scientific">Secundilactobacillus collinoides</name>
    <name type="common">Lactobacillus collinoides</name>
    <dbReference type="NCBI Taxonomy" id="33960"/>
    <lineage>
        <taxon>Bacteria</taxon>
        <taxon>Bacillati</taxon>
        <taxon>Bacillota</taxon>
        <taxon>Bacilli</taxon>
        <taxon>Lactobacillales</taxon>
        <taxon>Lactobacillaceae</taxon>
        <taxon>Secundilactobacillus</taxon>
    </lineage>
</organism>
<protein>
    <submittedName>
        <fullName evidence="1">Uncharacterized protein</fullName>
    </submittedName>
</protein>
<comment type="caution">
    <text evidence="1">The sequence shown here is derived from an EMBL/GenBank/DDBJ whole genome shotgun (WGS) entry which is preliminary data.</text>
</comment>
<dbReference type="RefSeq" id="WP_056997509.1">
    <property type="nucleotide sequence ID" value="NZ_JYDC01000024.1"/>
</dbReference>
<evidence type="ECO:0000313" key="1">
    <source>
        <dbReference type="EMBL" id="KZL42549.1"/>
    </source>
</evidence>
<keyword evidence="2" id="KW-1185">Reference proteome</keyword>
<accession>A0A166HEG5</accession>
<dbReference type="Proteomes" id="UP000076480">
    <property type="component" value="Unassembled WGS sequence"/>
</dbReference>
<reference evidence="1 2" key="1">
    <citation type="submission" date="2015-02" db="EMBL/GenBank/DDBJ databases">
        <title>Draft genome sequence of Lactobacillus collinoides CUPV2371 isolated from a natural cider, the first genome sequence of a strain of this species.</title>
        <authorList>
            <person name="Puertas A.I."/>
            <person name="Spano G."/>
            <person name="Capozzi V."/>
            <person name="Lamontanara A."/>
            <person name="Orru L."/>
            <person name="Duenas M.T."/>
        </authorList>
    </citation>
    <scope>NUCLEOTIDE SEQUENCE [LARGE SCALE GENOMIC DNA]</scope>
    <source>
        <strain evidence="1 2">237</strain>
    </source>
</reference>
<sequence length="96" mass="11562">MPESTVATRVPVVPMTSWKKLARQYDIEKLPETWNEASESLRWQHNIGYIETFNDLDEIYYTLIDNEFLQDIVCYHPEQVHTYWVEDLSQYVFITE</sequence>
<evidence type="ECO:0000313" key="2">
    <source>
        <dbReference type="Proteomes" id="UP000076480"/>
    </source>
</evidence>
<dbReference type="EMBL" id="JYDC01000024">
    <property type="protein sequence ID" value="KZL42549.1"/>
    <property type="molecule type" value="Genomic_DNA"/>
</dbReference>
<dbReference type="OrthoDB" id="2295517at2"/>
<gene>
    <name evidence="1" type="ORF">TY91_04645</name>
</gene>
<dbReference type="AlphaFoldDB" id="A0A166HEG5"/>